<dbReference type="PANTHER" id="PTHR24074">
    <property type="entry name" value="CO-CHAPERONE PROTEIN DJLA"/>
    <property type="match status" value="1"/>
</dbReference>
<dbReference type="InterPro" id="IPR050817">
    <property type="entry name" value="DjlA_DnaK_co-chaperone"/>
</dbReference>
<dbReference type="EMBL" id="VRMN01000006">
    <property type="protein sequence ID" value="KAA8493505.1"/>
    <property type="molecule type" value="Genomic_DNA"/>
</dbReference>
<dbReference type="Pfam" id="PF00226">
    <property type="entry name" value="DnaJ"/>
    <property type="match status" value="1"/>
</dbReference>
<dbReference type="SUPFAM" id="SSF144217">
    <property type="entry name" value="CSL zinc finger"/>
    <property type="match status" value="1"/>
</dbReference>
<dbReference type="AlphaFoldDB" id="A0A5J4YQK0"/>
<accession>A0A5J4YQK0</accession>
<evidence type="ECO:0000313" key="3">
    <source>
        <dbReference type="Proteomes" id="UP000324585"/>
    </source>
</evidence>
<evidence type="ECO:0000313" key="2">
    <source>
        <dbReference type="EMBL" id="KAA8493505.1"/>
    </source>
</evidence>
<protein>
    <submittedName>
        <fullName evidence="2">DnaJ-like subfamily C member 10</fullName>
    </submittedName>
</protein>
<evidence type="ECO:0000259" key="1">
    <source>
        <dbReference type="PROSITE" id="PS50076"/>
    </source>
</evidence>
<dbReference type="PROSITE" id="PS50076">
    <property type="entry name" value="DNAJ_2"/>
    <property type="match status" value="1"/>
</dbReference>
<proteinExistence type="predicted"/>
<comment type="caution">
    <text evidence="2">The sequence shown here is derived from an EMBL/GenBank/DDBJ whole genome shotgun (WGS) entry which is preliminary data.</text>
</comment>
<dbReference type="Gene3D" id="3.10.660.10">
    <property type="entry name" value="DPH Zinc finger"/>
    <property type="match status" value="1"/>
</dbReference>
<dbReference type="InterPro" id="IPR001623">
    <property type="entry name" value="DnaJ_domain"/>
</dbReference>
<dbReference type="InterPro" id="IPR036869">
    <property type="entry name" value="J_dom_sf"/>
</dbReference>
<organism evidence="2 3">
    <name type="scientific">Porphyridium purpureum</name>
    <name type="common">Red alga</name>
    <name type="synonym">Porphyridium cruentum</name>
    <dbReference type="NCBI Taxonomy" id="35688"/>
    <lineage>
        <taxon>Eukaryota</taxon>
        <taxon>Rhodophyta</taxon>
        <taxon>Bangiophyceae</taxon>
        <taxon>Porphyridiales</taxon>
        <taxon>Porphyridiaceae</taxon>
        <taxon>Porphyridium</taxon>
    </lineage>
</organism>
<dbReference type="SUPFAM" id="SSF46565">
    <property type="entry name" value="Chaperone J-domain"/>
    <property type="match status" value="1"/>
</dbReference>
<name>A0A5J4YQK0_PORPP</name>
<dbReference type="CDD" id="cd06257">
    <property type="entry name" value="DnaJ"/>
    <property type="match status" value="1"/>
</dbReference>
<dbReference type="Proteomes" id="UP000324585">
    <property type="component" value="Unassembled WGS sequence"/>
</dbReference>
<dbReference type="Gene3D" id="1.10.287.110">
    <property type="entry name" value="DnaJ domain"/>
    <property type="match status" value="1"/>
</dbReference>
<dbReference type="InterPro" id="IPR036671">
    <property type="entry name" value="DPH_MB_sf"/>
</dbReference>
<keyword evidence="3" id="KW-1185">Reference proteome</keyword>
<feature type="domain" description="J" evidence="1">
    <location>
        <begin position="5"/>
        <end position="111"/>
    </location>
</feature>
<dbReference type="SMART" id="SM00271">
    <property type="entry name" value="DnaJ"/>
    <property type="match status" value="1"/>
</dbReference>
<gene>
    <name evidence="2" type="ORF">FVE85_4642</name>
</gene>
<reference evidence="3" key="1">
    <citation type="journal article" date="2019" name="Nat. Commun.">
        <title>Expansion of phycobilisome linker gene families in mesophilic red algae.</title>
        <authorList>
            <person name="Lee J."/>
            <person name="Kim D."/>
            <person name="Bhattacharya D."/>
            <person name="Yoon H.S."/>
        </authorList>
    </citation>
    <scope>NUCLEOTIDE SEQUENCE [LARGE SCALE GENOMIC DNA]</scope>
    <source>
        <strain evidence="3">CCMP 1328</strain>
    </source>
</reference>
<dbReference type="PRINTS" id="PR00625">
    <property type="entry name" value="JDOMAIN"/>
</dbReference>
<sequence length="183" mass="20373">MCDESYYDVLGVSADASDEQIRKRFLELALRLHPDKQRQRLCAAMRHGGNQRQTADGLASELVVLGGKQEDVENVEEAQYCGDAAARFERVLAAHRVLSDPVLRLEYDHVLRRASSGVVAEVRSVHEMEQSEAATMWSTECHCGGMYCLPAHEVYTDVSGTQRNAVGVVLPCDTCSRLIQIMF</sequence>
<dbReference type="OrthoDB" id="445556at2759"/>